<protein>
    <submittedName>
        <fullName evidence="1">Transposase</fullName>
    </submittedName>
</protein>
<accession>A0A7Y8GYD0</accession>
<evidence type="ECO:0000313" key="2">
    <source>
        <dbReference type="Proteomes" id="UP000545507"/>
    </source>
</evidence>
<evidence type="ECO:0000313" key="1">
    <source>
        <dbReference type="EMBL" id="NWF46277.1"/>
    </source>
</evidence>
<dbReference type="GO" id="GO:0004803">
    <property type="term" value="F:transposase activity"/>
    <property type="evidence" value="ECO:0007669"/>
    <property type="project" value="InterPro"/>
</dbReference>
<dbReference type="Pfam" id="PF01527">
    <property type="entry name" value="HTH_Tnp_1"/>
    <property type="match status" value="1"/>
</dbReference>
<comment type="caution">
    <text evidence="1">The sequence shown here is derived from an EMBL/GenBank/DDBJ whole genome shotgun (WGS) entry which is preliminary data.</text>
</comment>
<dbReference type="EMBL" id="VYGV01000012">
    <property type="protein sequence ID" value="NWF46277.1"/>
    <property type="molecule type" value="Genomic_DNA"/>
</dbReference>
<dbReference type="PANTHER" id="PTHR33609">
    <property type="entry name" value="LOW CALCIUM RESPONSE LOCUS PROTEIN S"/>
    <property type="match status" value="1"/>
</dbReference>
<dbReference type="GO" id="GO:0003677">
    <property type="term" value="F:DNA binding"/>
    <property type="evidence" value="ECO:0007669"/>
    <property type="project" value="InterPro"/>
</dbReference>
<reference evidence="1 2" key="1">
    <citation type="submission" date="2019-09" db="EMBL/GenBank/DDBJ databases">
        <title>Hydrogenophaga aromatica sp. nov., isolated from a para-xylene-degrading enrichment culture.</title>
        <authorList>
            <person name="Tancsics A."/>
            <person name="Banerjee S."/>
        </authorList>
    </citation>
    <scope>NUCLEOTIDE SEQUENCE [LARGE SCALE GENOMIC DNA]</scope>
    <source>
        <strain evidence="1 2">D2P1</strain>
    </source>
</reference>
<dbReference type="InterPro" id="IPR002514">
    <property type="entry name" value="Transposase_8"/>
</dbReference>
<gene>
    <name evidence="1" type="ORF">F3K02_13600</name>
</gene>
<proteinExistence type="predicted"/>
<organism evidence="1 2">
    <name type="scientific">Hydrogenophaga aromaticivorans</name>
    <dbReference type="NCBI Taxonomy" id="2610898"/>
    <lineage>
        <taxon>Bacteria</taxon>
        <taxon>Pseudomonadati</taxon>
        <taxon>Pseudomonadota</taxon>
        <taxon>Betaproteobacteria</taxon>
        <taxon>Burkholderiales</taxon>
        <taxon>Comamonadaceae</taxon>
        <taxon>Hydrogenophaga</taxon>
    </lineage>
</organism>
<dbReference type="AlphaFoldDB" id="A0A7Y8GYD0"/>
<dbReference type="GO" id="GO:0006313">
    <property type="term" value="P:DNA transposition"/>
    <property type="evidence" value="ECO:0007669"/>
    <property type="project" value="InterPro"/>
</dbReference>
<keyword evidence="2" id="KW-1185">Reference proteome</keyword>
<dbReference type="Proteomes" id="UP000545507">
    <property type="component" value="Unassembled WGS sequence"/>
</dbReference>
<sequence length="95" mass="10616">MTDMKKSRLTEEQIIGFLKQAEAGMPIKELCRNGGFSNSTFYGWRAKLGGMQVSEAQHLLTEAHMNMHALVAVCGERWAPPCRENSHINGLLRNA</sequence>
<dbReference type="InterPro" id="IPR052546">
    <property type="entry name" value="Transposase_8_domain"/>
</dbReference>
<name>A0A7Y8GYD0_9BURK</name>
<dbReference type="SUPFAM" id="SSF46689">
    <property type="entry name" value="Homeodomain-like"/>
    <property type="match status" value="1"/>
</dbReference>
<dbReference type="InterPro" id="IPR009057">
    <property type="entry name" value="Homeodomain-like_sf"/>
</dbReference>
<dbReference type="PANTHER" id="PTHR33609:SF1">
    <property type="entry name" value="TRANSPOSASE"/>
    <property type="match status" value="1"/>
</dbReference>